<protein>
    <recommendedName>
        <fullName evidence="12">SAM domain-containing protein</fullName>
    </recommendedName>
</protein>
<name>A0A904A3R6_ANOQN</name>
<dbReference type="EnsemblMetazoa" id="AQUA017459-RA">
    <property type="protein sequence ID" value="AQUA017459-PA"/>
    <property type="gene ID" value="AQUA017459"/>
</dbReference>
<keyword evidence="5" id="KW-0862">Zinc</keyword>
<keyword evidence="6" id="KW-0156">Chromatin regulator</keyword>
<dbReference type="GO" id="GO:0003682">
    <property type="term" value="F:chromatin binding"/>
    <property type="evidence" value="ECO:0007669"/>
    <property type="project" value="TreeGrafter"/>
</dbReference>
<feature type="domain" description="SAM" evidence="12">
    <location>
        <begin position="1855"/>
        <end position="1919"/>
    </location>
</feature>
<evidence type="ECO:0000256" key="10">
    <source>
        <dbReference type="PROSITE-ProRule" id="PRU00459"/>
    </source>
</evidence>
<feature type="compositionally biased region" description="Basic and acidic residues" evidence="11">
    <location>
        <begin position="758"/>
        <end position="767"/>
    </location>
</feature>
<keyword evidence="4" id="KW-0863">Zinc-finger</keyword>
<feature type="region of interest" description="Disordered" evidence="11">
    <location>
        <begin position="875"/>
        <end position="897"/>
    </location>
</feature>
<feature type="region of interest" description="Disordered" evidence="11">
    <location>
        <begin position="1677"/>
        <end position="1760"/>
    </location>
</feature>
<feature type="compositionally biased region" description="Low complexity" evidence="11">
    <location>
        <begin position="1740"/>
        <end position="1749"/>
    </location>
</feature>
<dbReference type="GO" id="GO:0042393">
    <property type="term" value="F:histone binding"/>
    <property type="evidence" value="ECO:0007669"/>
    <property type="project" value="TreeGrafter"/>
</dbReference>
<dbReference type="CDD" id="cd20102">
    <property type="entry name" value="MBT_L3MBTL1-like_rpt2"/>
    <property type="match status" value="1"/>
</dbReference>
<dbReference type="SUPFAM" id="SSF63748">
    <property type="entry name" value="Tudor/PWWP/MBT"/>
    <property type="match status" value="3"/>
</dbReference>
<feature type="compositionally biased region" description="Polar residues" evidence="11">
    <location>
        <begin position="990"/>
        <end position="1004"/>
    </location>
</feature>
<feature type="repeat" description="MBT" evidence="10">
    <location>
        <begin position="1382"/>
        <end position="1482"/>
    </location>
</feature>
<keyword evidence="3" id="KW-0677">Repeat</keyword>
<evidence type="ECO:0000256" key="5">
    <source>
        <dbReference type="ARBA" id="ARBA00022833"/>
    </source>
</evidence>
<feature type="compositionally biased region" description="Low complexity" evidence="11">
    <location>
        <begin position="1249"/>
        <end position="1263"/>
    </location>
</feature>
<reference evidence="13" key="1">
    <citation type="submission" date="2022-10" db="UniProtKB">
        <authorList>
            <consortium name="EnsemblMetazoa"/>
        </authorList>
    </citation>
    <scope>IDENTIFICATION</scope>
    <source>
        <strain evidence="13">SANGQUA</strain>
    </source>
</reference>
<dbReference type="Pfam" id="PF00536">
    <property type="entry name" value="SAM_1"/>
    <property type="match status" value="1"/>
</dbReference>
<feature type="region of interest" description="Disordered" evidence="11">
    <location>
        <begin position="929"/>
        <end position="1010"/>
    </location>
</feature>
<dbReference type="InterPro" id="IPR050548">
    <property type="entry name" value="PcG_chromatin_remod_factors"/>
</dbReference>
<keyword evidence="7" id="KW-0805">Transcription regulation</keyword>
<dbReference type="InterPro" id="IPR002515">
    <property type="entry name" value="Znf_C2H2C"/>
</dbReference>
<feature type="region of interest" description="Disordered" evidence="11">
    <location>
        <begin position="169"/>
        <end position="203"/>
    </location>
</feature>
<dbReference type="PROSITE" id="PS50105">
    <property type="entry name" value="SAM_DOMAIN"/>
    <property type="match status" value="1"/>
</dbReference>
<dbReference type="InterPro" id="IPR013761">
    <property type="entry name" value="SAM/pointed_sf"/>
</dbReference>
<dbReference type="CDD" id="cd20101">
    <property type="entry name" value="MBT_L3MBTL1-like_rpt1"/>
    <property type="match status" value="1"/>
</dbReference>
<feature type="region of interest" description="Disordered" evidence="11">
    <location>
        <begin position="707"/>
        <end position="784"/>
    </location>
</feature>
<comment type="subcellular location">
    <subcellularLocation>
        <location evidence="1">Nucleus</location>
    </subcellularLocation>
</comment>
<dbReference type="PANTHER" id="PTHR12247:SF131">
    <property type="entry name" value="LD05287P"/>
    <property type="match status" value="1"/>
</dbReference>
<keyword evidence="14" id="KW-1185">Reference proteome</keyword>
<organism evidence="13 14">
    <name type="scientific">Anopheles quadriannulatus</name>
    <name type="common">Mosquito</name>
    <dbReference type="NCBI Taxonomy" id="34691"/>
    <lineage>
        <taxon>Eukaryota</taxon>
        <taxon>Metazoa</taxon>
        <taxon>Ecdysozoa</taxon>
        <taxon>Arthropoda</taxon>
        <taxon>Hexapoda</taxon>
        <taxon>Insecta</taxon>
        <taxon>Pterygota</taxon>
        <taxon>Neoptera</taxon>
        <taxon>Endopterygota</taxon>
        <taxon>Diptera</taxon>
        <taxon>Nematocera</taxon>
        <taxon>Culicoidea</taxon>
        <taxon>Culicidae</taxon>
        <taxon>Anophelinae</taxon>
        <taxon>Anopheles</taxon>
    </lineage>
</organism>
<feature type="region of interest" description="Disordered" evidence="11">
    <location>
        <begin position="1"/>
        <end position="30"/>
    </location>
</feature>
<feature type="region of interest" description="Disordered" evidence="11">
    <location>
        <begin position="658"/>
        <end position="677"/>
    </location>
</feature>
<proteinExistence type="predicted"/>
<dbReference type="CDD" id="cd09582">
    <property type="entry name" value="SAM_Scm-like-3MBT3_4"/>
    <property type="match status" value="1"/>
</dbReference>
<evidence type="ECO:0000256" key="1">
    <source>
        <dbReference type="ARBA" id="ARBA00004123"/>
    </source>
</evidence>
<evidence type="ECO:0000313" key="13">
    <source>
        <dbReference type="EnsemblMetazoa" id="AQUA017459-PA"/>
    </source>
</evidence>
<dbReference type="Gene3D" id="1.10.150.50">
    <property type="entry name" value="Transcription Factor, Ets-1"/>
    <property type="match status" value="1"/>
</dbReference>
<evidence type="ECO:0000256" key="6">
    <source>
        <dbReference type="ARBA" id="ARBA00022853"/>
    </source>
</evidence>
<dbReference type="Gene3D" id="2.30.30.140">
    <property type="match status" value="3"/>
</dbReference>
<dbReference type="GO" id="GO:0006325">
    <property type="term" value="P:chromatin organization"/>
    <property type="evidence" value="ECO:0007669"/>
    <property type="project" value="UniProtKB-KW"/>
</dbReference>
<dbReference type="Pfam" id="PF02820">
    <property type="entry name" value="MBT"/>
    <property type="match status" value="3"/>
</dbReference>
<evidence type="ECO:0000256" key="9">
    <source>
        <dbReference type="ARBA" id="ARBA00023242"/>
    </source>
</evidence>
<dbReference type="PROSITE" id="PS51079">
    <property type="entry name" value="MBT"/>
    <property type="match status" value="3"/>
</dbReference>
<feature type="compositionally biased region" description="Polar residues" evidence="11">
    <location>
        <begin position="1710"/>
        <end position="1725"/>
    </location>
</feature>
<dbReference type="InterPro" id="IPR001660">
    <property type="entry name" value="SAM"/>
</dbReference>
<feature type="compositionally biased region" description="Polar residues" evidence="11">
    <location>
        <begin position="741"/>
        <end position="752"/>
    </location>
</feature>
<evidence type="ECO:0000256" key="4">
    <source>
        <dbReference type="ARBA" id="ARBA00022771"/>
    </source>
</evidence>
<accession>A0A904A3R6</accession>
<feature type="repeat" description="MBT" evidence="10">
    <location>
        <begin position="1489"/>
        <end position="1591"/>
    </location>
</feature>
<dbReference type="InterPro" id="IPR004092">
    <property type="entry name" value="Mbt"/>
</dbReference>
<keyword evidence="9" id="KW-0539">Nucleus</keyword>
<feature type="region of interest" description="Disordered" evidence="11">
    <location>
        <begin position="1240"/>
        <end position="1263"/>
    </location>
</feature>
<evidence type="ECO:0000256" key="7">
    <source>
        <dbReference type="ARBA" id="ARBA00023015"/>
    </source>
</evidence>
<evidence type="ECO:0000256" key="3">
    <source>
        <dbReference type="ARBA" id="ARBA00022737"/>
    </source>
</evidence>
<feature type="region of interest" description="Disordered" evidence="11">
    <location>
        <begin position="1154"/>
        <end position="1221"/>
    </location>
</feature>
<dbReference type="SMART" id="SM00561">
    <property type="entry name" value="MBT"/>
    <property type="match status" value="3"/>
</dbReference>
<dbReference type="PROSITE" id="PS51802">
    <property type="entry name" value="ZF_CCHHC"/>
    <property type="match status" value="1"/>
</dbReference>
<dbReference type="SUPFAM" id="SSF47769">
    <property type="entry name" value="SAM/Pointed domain"/>
    <property type="match status" value="1"/>
</dbReference>
<feature type="compositionally biased region" description="Low complexity" evidence="11">
    <location>
        <begin position="936"/>
        <end position="953"/>
    </location>
</feature>
<dbReference type="CDD" id="cd20103">
    <property type="entry name" value="MBT_L3MBTL1-like_rpt3"/>
    <property type="match status" value="1"/>
</dbReference>
<feature type="repeat" description="MBT" evidence="10">
    <location>
        <begin position="1274"/>
        <end position="1373"/>
    </location>
</feature>
<feature type="compositionally biased region" description="Basic and acidic residues" evidence="11">
    <location>
        <begin position="1171"/>
        <end position="1180"/>
    </location>
</feature>
<evidence type="ECO:0000313" key="14">
    <source>
        <dbReference type="Proteomes" id="UP000076407"/>
    </source>
</evidence>
<sequence length="1927" mass="209662">MERPNPANGSLSAPSIPLLTPATPRSMSGGQMIILDSPPRNYPSASSLHLTARAPMVAPPRPDTSLGSKLTVVPCGGAPARAGTVALPHRTRHMSIDTRDRRFLLEAGSSNAPYALPGASFPAGHGNVVTVTSDANGRNVVQFGSSQQLHQTQQPSPPPVAEIIVGRKKSTFAPPPPPPTPTTSSSSAVRTGPNPNADVYHHHQQPNLPMQYGAVTVQVGNVNRMSYQQAKIGQSTIVNQTAVPVLPIPSATVVLPATVSGTIGDLRLSSSSSPPSGMRMYRPIAPKPALTSTTNTTIHSLMATSTLITSVPTMVTPSVSISPTVQLPTADRSLSSGSVPITGSLVVQPVVSSHLQLNPQPLLHTQQSTLYAGGSKLVLPLGTTIKVTQGAIDQQLQQQQQLQNQQQHQAPVQSIPVAIANTSLHAVVHAAVTPMQPPVSSISITPQLPAQQQQTKLLLNAGRSAAPPTAAAVRAVVSGNVPPLYVPPNKGTIAAGGTVIKPTVTSVTAAVHSKAELDASRMRLVAAGGAAPDSSVAAHRQLPGDTLKTQTGGNAVEQQELRKPIKAFPIPVLTPFTVPKMVQHQEQLLPEQTVAPAEVYAAGRLVMMPNSAPIVVAQTSNFHGSLSLQLENQPAEAMVLEDELSNDEGDQLVMDLGESNTHEPEDHDKDTSVSYESADGLTNDTAILRDAQEQDGQVAQEIVYFDESNPDDGSNAATIEIPETTPSSQLEVPRTPEKSSPDLTATTFNISPRLQKRSSSEHQRAAEVVHPCQSHPTTSGGTIGRRRYSEFATARQSPAVVRIQFTREHYNVPLRTHGNSLESNKLSLTPIDAPVNAPPATTPMQPDAALLPPMPLHDVMLLCNEKLELPKRLDEVRKSRPSGAAQKKHAKQQQLLVPVHGELEAHGSEMIEPELIALDEVVHKRQRLGEEHMTERSSNFINSRSTSTSSDSNMAVGKAARSNPPTAEPLPSRKGGSKSRATGGKLPRSQGAQAITPSESSLSLQDEGGAMHDTSTVADHLRWWDGVGYMNESTLRFEFNKFGMVQPLSAAEYERHCATDVYKDLQQPIELRQSQQQQQQQHAQTAVNRARTTTLKDAGDSYKCEVCHKQGRAADFVTPELCSIKCLGSNNNTALRKYILHSTHALQQAAGSWEGNVKPAANRPSPGSLDSAKHSKEDGKATATAGKKKQAAKKPSNKKATPPSSVPTASSASDDDSMSSLSLNSSTFLKRQTLRDFLPHSLDEENNNPAPAAAAAPPAAATTPTIDECEETEFQWQQYLKQVVADPAPVHLFGPKAFPPAENRFRVGMKLEAIDPENCSLFCVCTVVEVRGYRIKLHFDGYATEYDFWVNASSIDIFPPGWCQQTNRALQPPASYIGGKPFRWKQYLQETNAPVPEQEWFAHLNQLQSDRNKFEIGMALEADDLKKSGKVCVATVADKMGDRILVHFDGWDDRYDYWVSIYSNYIHPVNWHKENDDTITAPPDWNKPFDWTRYIRFKSRAGSGSSAVPAEKALFKTRPPVAFKLGHRLEVVDRKQKKLIRPATVVAIDGYELKLCFDGWPRSYSFWIEDDSPDLHPINWCARTKHPLEPPPGCVFKTGSFEGTCEFKYCFGRGNAKFANKKFHDRIVECPYKRNNWMSEDRKPLRLSHDQVQSFVKMDHDVEVKLSELKKAAFNSSSSNKLDVKAVGGGHSSLRKSISSVSSAPKDQPKQSATQRRASVSNTMASVPAKRIKRETADQPPSTATSTATPTPPPSRDPSKERIVRLRELEELPASETANTATTANTITTTTNPAVTANSNNAAAAVSASIRLALPVIDEYGPQLLHAYEKWQQHSRYLDECTEQTGVLRKNPLHWTTDEISCYVERLPGCEQYAKKIRQEELTGRSFLSLSQSDLTDYLGVKIGPAIKMYNRIIRLRQLVTTKFMQL</sequence>
<dbReference type="GO" id="GO:0045892">
    <property type="term" value="P:negative regulation of DNA-templated transcription"/>
    <property type="evidence" value="ECO:0007669"/>
    <property type="project" value="TreeGrafter"/>
</dbReference>
<dbReference type="GO" id="GO:0005634">
    <property type="term" value="C:nucleus"/>
    <property type="evidence" value="ECO:0007669"/>
    <property type="project" value="UniProtKB-SubCell"/>
</dbReference>
<dbReference type="Proteomes" id="UP000076407">
    <property type="component" value="Unassembled WGS sequence"/>
</dbReference>
<feature type="compositionally biased region" description="Basic residues" evidence="11">
    <location>
        <begin position="1186"/>
        <end position="1197"/>
    </location>
</feature>
<evidence type="ECO:0000256" key="2">
    <source>
        <dbReference type="ARBA" id="ARBA00022723"/>
    </source>
</evidence>
<feature type="compositionally biased region" description="Low complexity" evidence="11">
    <location>
        <begin position="1198"/>
        <end position="1221"/>
    </location>
</feature>
<keyword evidence="2" id="KW-0479">Metal-binding</keyword>
<dbReference type="GO" id="GO:0008270">
    <property type="term" value="F:zinc ion binding"/>
    <property type="evidence" value="ECO:0007669"/>
    <property type="project" value="UniProtKB-KW"/>
</dbReference>
<dbReference type="PANTHER" id="PTHR12247">
    <property type="entry name" value="POLYCOMB GROUP PROTEIN"/>
    <property type="match status" value="1"/>
</dbReference>
<evidence type="ECO:0000259" key="12">
    <source>
        <dbReference type="PROSITE" id="PS50105"/>
    </source>
</evidence>
<feature type="compositionally biased region" description="Basic and acidic residues" evidence="11">
    <location>
        <begin position="660"/>
        <end position="671"/>
    </location>
</feature>
<dbReference type="SMART" id="SM00454">
    <property type="entry name" value="SAM"/>
    <property type="match status" value="1"/>
</dbReference>
<evidence type="ECO:0000256" key="8">
    <source>
        <dbReference type="ARBA" id="ARBA00023163"/>
    </source>
</evidence>
<keyword evidence="8" id="KW-0804">Transcription</keyword>
<evidence type="ECO:0000256" key="11">
    <source>
        <dbReference type="SAM" id="MobiDB-lite"/>
    </source>
</evidence>